<comment type="cofactor">
    <cofactor evidence="6">
        <name>[4Fe-4S] cluster</name>
        <dbReference type="ChEBI" id="CHEBI:49883"/>
    </cofactor>
    <text evidence="6">Binds 1 [4Fe-4S] cluster. The cluster is coordinated with 3 cysteines and an exchangeable S-adenosyl-L-methionine.</text>
</comment>
<sequence length="336" mass="38077">MIEARFYKKLEEKKVNCLLCPHQCIINSGKRGICGVRENRDGVLFSLVYGKAVSWGVDPIEKKPLYHFLPGEDAFSFATGGCNLSCLNCQNYTISQLPKKSREIPGENISPEKILKLTKKGGAKIIAYTYTEPTIFYEYAFDTCRLSHQEGIKNVFVTNGYIMPSALEEISPFLDGANVDLKSIKEEFYRKICGARLEPVLDTIKLMKKLGIWVEVTTLVIPGLNDTDEEFKAIAEFIASIDEGIPWHVSRFYPAYKMQHYPPTPVETLKKAIKIGKKVGLKYIYIGNVPGEETENTFCPNCGKIIIKRSGFRVERVDIKEGRCRFCKTEIEGVWE</sequence>
<keyword evidence="1" id="KW-0004">4Fe-4S</keyword>
<evidence type="ECO:0000256" key="5">
    <source>
        <dbReference type="ARBA" id="ARBA00023014"/>
    </source>
</evidence>
<dbReference type="InterPro" id="IPR007197">
    <property type="entry name" value="rSAM"/>
</dbReference>
<dbReference type="CDD" id="cd01335">
    <property type="entry name" value="Radical_SAM"/>
    <property type="match status" value="1"/>
</dbReference>
<dbReference type="PANTHER" id="PTHR30352">
    <property type="entry name" value="PYRUVATE FORMATE-LYASE-ACTIVATING ENZYME"/>
    <property type="match status" value="1"/>
</dbReference>
<feature type="binding site" evidence="6">
    <location>
        <position position="86"/>
    </location>
    <ligand>
        <name>[4Fe-4S] cluster</name>
        <dbReference type="ChEBI" id="CHEBI:49883"/>
        <note>4Fe-4S-S-AdoMet</note>
    </ligand>
</feature>
<dbReference type="SFLD" id="SFLDG01101">
    <property type="entry name" value="Uncharacterised_Radical_SAM_Su"/>
    <property type="match status" value="1"/>
</dbReference>
<dbReference type="Proteomes" id="UP000886070">
    <property type="component" value="Unassembled WGS sequence"/>
</dbReference>
<dbReference type="InterPro" id="IPR027596">
    <property type="entry name" value="AmmeMemoSam_rS"/>
</dbReference>
<feature type="binding site" evidence="6">
    <location>
        <position position="82"/>
    </location>
    <ligand>
        <name>[4Fe-4S] cluster</name>
        <dbReference type="ChEBI" id="CHEBI:49883"/>
        <note>4Fe-4S-S-AdoMet</note>
    </ligand>
</feature>
<dbReference type="AlphaFoldDB" id="A0A7V5M092"/>
<comment type="caution">
    <text evidence="8">The sequence shown here is derived from an EMBL/GenBank/DDBJ whole genome shotgun (WGS) entry which is preliminary data.</text>
</comment>
<keyword evidence="2 6" id="KW-0949">S-adenosyl-L-methionine</keyword>
<dbReference type="GO" id="GO:0051539">
    <property type="term" value="F:4 iron, 4 sulfur cluster binding"/>
    <property type="evidence" value="ECO:0007669"/>
    <property type="project" value="UniProtKB-KW"/>
</dbReference>
<dbReference type="PANTHER" id="PTHR30352:SF5">
    <property type="entry name" value="PYRUVATE FORMATE-LYASE 1-ACTIVATING ENZYME"/>
    <property type="match status" value="1"/>
</dbReference>
<proteinExistence type="predicted"/>
<feature type="domain" description="Radical SAM core" evidence="7">
    <location>
        <begin position="67"/>
        <end position="288"/>
    </location>
</feature>
<accession>A0A7V5M092</accession>
<dbReference type="EMBL" id="DRTT01000100">
    <property type="protein sequence ID" value="HHF98549.1"/>
    <property type="molecule type" value="Genomic_DNA"/>
</dbReference>
<dbReference type="PIRSF" id="PIRSF004869">
    <property type="entry name" value="PflX_prd"/>
    <property type="match status" value="1"/>
</dbReference>
<dbReference type="PROSITE" id="PS51918">
    <property type="entry name" value="RADICAL_SAM"/>
    <property type="match status" value="1"/>
</dbReference>
<dbReference type="SUPFAM" id="SSF102114">
    <property type="entry name" value="Radical SAM enzymes"/>
    <property type="match status" value="1"/>
</dbReference>
<dbReference type="InterPro" id="IPR016431">
    <property type="entry name" value="Pyrv-formate_lyase-activ_prd"/>
</dbReference>
<protein>
    <submittedName>
        <fullName evidence="8">AmmeMemoRadiSam system radical SAM enzyme</fullName>
    </submittedName>
</protein>
<evidence type="ECO:0000256" key="6">
    <source>
        <dbReference type="PIRSR" id="PIRSR004869-50"/>
    </source>
</evidence>
<feature type="binding site" evidence="6">
    <location>
        <position position="89"/>
    </location>
    <ligand>
        <name>[4Fe-4S] cluster</name>
        <dbReference type="ChEBI" id="CHEBI:49883"/>
        <note>4Fe-4S-S-AdoMet</note>
    </ligand>
</feature>
<dbReference type="Pfam" id="PF04055">
    <property type="entry name" value="Radical_SAM"/>
    <property type="match status" value="1"/>
</dbReference>
<dbReference type="NCBIfam" id="TIGR04337">
    <property type="entry name" value="AmmeMemoSam_rS"/>
    <property type="match status" value="1"/>
</dbReference>
<name>A0A7V5M092_UNCAE</name>
<dbReference type="GO" id="GO:0003824">
    <property type="term" value="F:catalytic activity"/>
    <property type="evidence" value="ECO:0007669"/>
    <property type="project" value="InterPro"/>
</dbReference>
<evidence type="ECO:0000256" key="4">
    <source>
        <dbReference type="ARBA" id="ARBA00023004"/>
    </source>
</evidence>
<dbReference type="GO" id="GO:0046872">
    <property type="term" value="F:metal ion binding"/>
    <property type="evidence" value="ECO:0007669"/>
    <property type="project" value="UniProtKB-KW"/>
</dbReference>
<dbReference type="Gene3D" id="3.20.20.70">
    <property type="entry name" value="Aldolase class I"/>
    <property type="match status" value="1"/>
</dbReference>
<evidence type="ECO:0000259" key="7">
    <source>
        <dbReference type="PROSITE" id="PS51918"/>
    </source>
</evidence>
<evidence type="ECO:0000256" key="2">
    <source>
        <dbReference type="ARBA" id="ARBA00022691"/>
    </source>
</evidence>
<keyword evidence="5 6" id="KW-0411">Iron-sulfur</keyword>
<evidence type="ECO:0000256" key="3">
    <source>
        <dbReference type="ARBA" id="ARBA00022723"/>
    </source>
</evidence>
<dbReference type="InterPro" id="IPR013785">
    <property type="entry name" value="Aldolase_TIM"/>
</dbReference>
<dbReference type="InterPro" id="IPR034457">
    <property type="entry name" value="Organic_radical-activating"/>
</dbReference>
<dbReference type="InterPro" id="IPR058240">
    <property type="entry name" value="rSAM_sf"/>
</dbReference>
<dbReference type="SMART" id="SM00729">
    <property type="entry name" value="Elp3"/>
    <property type="match status" value="1"/>
</dbReference>
<evidence type="ECO:0000313" key="8">
    <source>
        <dbReference type="EMBL" id="HHF98549.1"/>
    </source>
</evidence>
<evidence type="ECO:0000256" key="1">
    <source>
        <dbReference type="ARBA" id="ARBA00022485"/>
    </source>
</evidence>
<gene>
    <name evidence="8" type="primary">amrS</name>
    <name evidence="8" type="ORF">ENL39_03560</name>
</gene>
<keyword evidence="3 6" id="KW-0479">Metal-binding</keyword>
<organism evidence="8">
    <name type="scientific">Aerophobetes bacterium</name>
    <dbReference type="NCBI Taxonomy" id="2030807"/>
    <lineage>
        <taxon>Bacteria</taxon>
        <taxon>Candidatus Aerophobota</taxon>
    </lineage>
</organism>
<dbReference type="InterPro" id="IPR006638">
    <property type="entry name" value="Elp3/MiaA/NifB-like_rSAM"/>
</dbReference>
<reference evidence="8" key="1">
    <citation type="journal article" date="2020" name="mSystems">
        <title>Genome- and Community-Level Interaction Insights into Carbon Utilization and Element Cycling Functions of Hydrothermarchaeota in Hydrothermal Sediment.</title>
        <authorList>
            <person name="Zhou Z."/>
            <person name="Liu Y."/>
            <person name="Xu W."/>
            <person name="Pan J."/>
            <person name="Luo Z.H."/>
            <person name="Li M."/>
        </authorList>
    </citation>
    <scope>NUCLEOTIDE SEQUENCE [LARGE SCALE GENOMIC DNA]</scope>
    <source>
        <strain evidence="8">HyVt-92</strain>
    </source>
</reference>
<dbReference type="SFLD" id="SFLDS00029">
    <property type="entry name" value="Radical_SAM"/>
    <property type="match status" value="1"/>
</dbReference>
<keyword evidence="4 6" id="KW-0408">Iron</keyword>